<sequence>MRGVPPAADTRRPSPDLASDPGAGFRRLVLVPILAKVESAENLSSVSSVTTRTNTGVDRPLDLASTLEPPEADNRRNGLVVGKKETSILACWKMIHSLLHDYAALDGSDEESEDDA</sequence>
<name>A0AAV7WQF8_PLEWA</name>
<reference evidence="2" key="1">
    <citation type="journal article" date="2022" name="bioRxiv">
        <title>Sequencing and chromosome-scale assembly of the giantPleurodeles waltlgenome.</title>
        <authorList>
            <person name="Brown T."/>
            <person name="Elewa A."/>
            <person name="Iarovenko S."/>
            <person name="Subramanian E."/>
            <person name="Araus A.J."/>
            <person name="Petzold A."/>
            <person name="Susuki M."/>
            <person name="Suzuki K.-i.T."/>
            <person name="Hayashi T."/>
            <person name="Toyoda A."/>
            <person name="Oliveira C."/>
            <person name="Osipova E."/>
            <person name="Leigh N.D."/>
            <person name="Simon A."/>
            <person name="Yun M.H."/>
        </authorList>
    </citation>
    <scope>NUCLEOTIDE SEQUENCE</scope>
    <source>
        <strain evidence="2">20211129_DDA</strain>
        <tissue evidence="2">Liver</tissue>
    </source>
</reference>
<comment type="caution">
    <text evidence="2">The sequence shown here is derived from an EMBL/GenBank/DDBJ whole genome shotgun (WGS) entry which is preliminary data.</text>
</comment>
<feature type="region of interest" description="Disordered" evidence="1">
    <location>
        <begin position="42"/>
        <end position="77"/>
    </location>
</feature>
<keyword evidence="3" id="KW-1185">Reference proteome</keyword>
<gene>
    <name evidence="2" type="ORF">NDU88_002503</name>
</gene>
<evidence type="ECO:0000313" key="2">
    <source>
        <dbReference type="EMBL" id="KAJ1214892.1"/>
    </source>
</evidence>
<accession>A0AAV7WQF8</accession>
<feature type="compositionally biased region" description="Low complexity" evidence="1">
    <location>
        <begin position="44"/>
        <end position="57"/>
    </location>
</feature>
<protein>
    <submittedName>
        <fullName evidence="2">Uncharacterized protein</fullName>
    </submittedName>
</protein>
<proteinExistence type="predicted"/>
<dbReference type="Proteomes" id="UP001066276">
    <property type="component" value="Chromosome 1_1"/>
</dbReference>
<dbReference type="AlphaFoldDB" id="A0AAV7WQF8"/>
<feature type="region of interest" description="Disordered" evidence="1">
    <location>
        <begin position="1"/>
        <end position="22"/>
    </location>
</feature>
<evidence type="ECO:0000256" key="1">
    <source>
        <dbReference type="SAM" id="MobiDB-lite"/>
    </source>
</evidence>
<organism evidence="2 3">
    <name type="scientific">Pleurodeles waltl</name>
    <name type="common">Iberian ribbed newt</name>
    <dbReference type="NCBI Taxonomy" id="8319"/>
    <lineage>
        <taxon>Eukaryota</taxon>
        <taxon>Metazoa</taxon>
        <taxon>Chordata</taxon>
        <taxon>Craniata</taxon>
        <taxon>Vertebrata</taxon>
        <taxon>Euteleostomi</taxon>
        <taxon>Amphibia</taxon>
        <taxon>Batrachia</taxon>
        <taxon>Caudata</taxon>
        <taxon>Salamandroidea</taxon>
        <taxon>Salamandridae</taxon>
        <taxon>Pleurodelinae</taxon>
        <taxon>Pleurodeles</taxon>
    </lineage>
</organism>
<evidence type="ECO:0000313" key="3">
    <source>
        <dbReference type="Proteomes" id="UP001066276"/>
    </source>
</evidence>
<dbReference type="EMBL" id="JANPWB010000001">
    <property type="protein sequence ID" value="KAJ1214892.1"/>
    <property type="molecule type" value="Genomic_DNA"/>
</dbReference>